<evidence type="ECO:0000256" key="1">
    <source>
        <dbReference type="ARBA" id="ARBA00008857"/>
    </source>
</evidence>
<feature type="domain" description="Tyr recombinase" evidence="6">
    <location>
        <begin position="273"/>
        <end position="472"/>
    </location>
</feature>
<keyword evidence="9" id="KW-1185">Reference proteome</keyword>
<evidence type="ECO:0008006" key="10">
    <source>
        <dbReference type="Google" id="ProtNLM"/>
    </source>
</evidence>
<dbReference type="GO" id="GO:0006310">
    <property type="term" value="P:DNA recombination"/>
    <property type="evidence" value="ECO:0007669"/>
    <property type="project" value="UniProtKB-KW"/>
</dbReference>
<dbReference type="PANTHER" id="PTHR30349">
    <property type="entry name" value="PHAGE INTEGRASE-RELATED"/>
    <property type="match status" value="1"/>
</dbReference>
<dbReference type="PROSITE" id="PS51900">
    <property type="entry name" value="CB"/>
    <property type="match status" value="1"/>
</dbReference>
<dbReference type="InterPro" id="IPR011010">
    <property type="entry name" value="DNA_brk_join_enz"/>
</dbReference>
<evidence type="ECO:0000313" key="9">
    <source>
        <dbReference type="Proteomes" id="UP000256838"/>
    </source>
</evidence>
<protein>
    <recommendedName>
        <fullName evidence="10">Site-specific integrase</fullName>
    </recommendedName>
</protein>
<evidence type="ECO:0000256" key="4">
    <source>
        <dbReference type="ARBA" id="ARBA00023172"/>
    </source>
</evidence>
<keyword evidence="4" id="KW-0233">DNA recombination</keyword>
<dbReference type="EMBL" id="QRGA01000003">
    <property type="protein sequence ID" value="RDU99738.1"/>
    <property type="molecule type" value="Genomic_DNA"/>
</dbReference>
<dbReference type="AlphaFoldDB" id="A0A3D8K345"/>
<dbReference type="Proteomes" id="UP000256838">
    <property type="component" value="Unassembled WGS sequence"/>
</dbReference>
<gene>
    <name evidence="8" type="ORF">DWV00_04785</name>
</gene>
<dbReference type="Gene3D" id="1.10.443.10">
    <property type="entry name" value="Intergrase catalytic core"/>
    <property type="match status" value="1"/>
</dbReference>
<evidence type="ECO:0000313" key="8">
    <source>
        <dbReference type="EMBL" id="RDU99738.1"/>
    </source>
</evidence>
<evidence type="ECO:0000259" key="7">
    <source>
        <dbReference type="PROSITE" id="PS51900"/>
    </source>
</evidence>
<comment type="similarity">
    <text evidence="1">Belongs to the 'phage' integrase family.</text>
</comment>
<evidence type="ECO:0000259" key="6">
    <source>
        <dbReference type="PROSITE" id="PS51898"/>
    </source>
</evidence>
<accession>A0A3D8K345</accession>
<dbReference type="OrthoDB" id="9784724at2"/>
<dbReference type="InterPro" id="IPR002104">
    <property type="entry name" value="Integrase_catalytic"/>
</dbReference>
<name>A0A3D8K345_9BURK</name>
<keyword evidence="2" id="KW-0229">DNA integration</keyword>
<feature type="domain" description="Core-binding (CB)" evidence="7">
    <location>
        <begin position="161"/>
        <end position="248"/>
    </location>
</feature>
<dbReference type="Pfam" id="PF20172">
    <property type="entry name" value="DUF6538"/>
    <property type="match status" value="1"/>
</dbReference>
<dbReference type="InterPro" id="IPR044068">
    <property type="entry name" value="CB"/>
</dbReference>
<evidence type="ECO:0000256" key="3">
    <source>
        <dbReference type="ARBA" id="ARBA00023125"/>
    </source>
</evidence>
<keyword evidence="3 5" id="KW-0238">DNA-binding</keyword>
<dbReference type="InterPro" id="IPR013762">
    <property type="entry name" value="Integrase-like_cat_sf"/>
</dbReference>
<reference evidence="8 9" key="1">
    <citation type="submission" date="2018-08" db="EMBL/GenBank/DDBJ databases">
        <title>Paraburkholderia sp. DHOM06 isolated from forest soil.</title>
        <authorList>
            <person name="Gao Z.-H."/>
            <person name="Qiu L.-H."/>
        </authorList>
    </citation>
    <scope>NUCLEOTIDE SEQUENCE [LARGE SCALE GENOMIC DNA]</scope>
    <source>
        <strain evidence="8 9">DHOM06</strain>
    </source>
</reference>
<comment type="caution">
    <text evidence="8">The sequence shown here is derived from an EMBL/GenBank/DDBJ whole genome shotgun (WGS) entry which is preliminary data.</text>
</comment>
<dbReference type="CDD" id="cd01184">
    <property type="entry name" value="INT_C_like_1"/>
    <property type="match status" value="1"/>
</dbReference>
<dbReference type="InterPro" id="IPR046668">
    <property type="entry name" value="DUF6538"/>
</dbReference>
<dbReference type="InterPro" id="IPR050090">
    <property type="entry name" value="Tyrosine_recombinase_XerCD"/>
</dbReference>
<sequence length="502" mass="55230">MRLASHLRRSRHGVYSFRLVLPAPLRAALGQGEIKRSLGTKSPAAARLLAYALSAKLIPIIDQARRLVAFDPDNIDAQAIRRLIVEGLRVEPNGAVSVDRLETTPGREAEELREFAAMVERTRSRAQQRMAGEPSAAQLAERDELAAAIGLAPRAPVDVPQKLDEAIAAWLSHLGALAGSTRKAYATALAGLARAVGGPDTMVHAITRGQCIRYAEGLLAPGAGGKPLHPKTVRSQINASELFLKWAVGNGRHLGPNPLEGVARPSPTRSDEGGAEAFTLDELRLIFEPERYNKAKRPHQFWAPLIALFTGARANEIAQLRLSDLERVDGLPCIRVDHDPRGDNPTRTKNADSVRTIPMHSELIRLGLLAYAKDVEDAGGTRLFPYLPMDALGKREKYISRDFNEKHLPEVGVHQPRRKVFHSFRDTAETAFHANGANPVQIDEWIGHKAEGMGASRYKAKFTPAQLAELVLPKLQYSGLDLSSLRYSPGRWNYWLSKNLRP</sequence>
<dbReference type="PANTHER" id="PTHR30349:SF41">
    <property type="entry name" value="INTEGRASE_RECOMBINASE PROTEIN MJ0367-RELATED"/>
    <property type="match status" value="1"/>
</dbReference>
<dbReference type="GO" id="GO:0003677">
    <property type="term" value="F:DNA binding"/>
    <property type="evidence" value="ECO:0007669"/>
    <property type="project" value="UniProtKB-UniRule"/>
</dbReference>
<organism evidence="8 9">
    <name type="scientific">Trinickia dinghuensis</name>
    <dbReference type="NCBI Taxonomy" id="2291023"/>
    <lineage>
        <taxon>Bacteria</taxon>
        <taxon>Pseudomonadati</taxon>
        <taxon>Pseudomonadota</taxon>
        <taxon>Betaproteobacteria</taxon>
        <taxon>Burkholderiales</taxon>
        <taxon>Burkholderiaceae</taxon>
        <taxon>Trinickia</taxon>
    </lineage>
</organism>
<evidence type="ECO:0000256" key="5">
    <source>
        <dbReference type="PROSITE-ProRule" id="PRU01248"/>
    </source>
</evidence>
<dbReference type="PROSITE" id="PS51898">
    <property type="entry name" value="TYR_RECOMBINASE"/>
    <property type="match status" value="1"/>
</dbReference>
<dbReference type="SUPFAM" id="SSF56349">
    <property type="entry name" value="DNA breaking-rejoining enzymes"/>
    <property type="match status" value="1"/>
</dbReference>
<dbReference type="GO" id="GO:0015074">
    <property type="term" value="P:DNA integration"/>
    <property type="evidence" value="ECO:0007669"/>
    <property type="project" value="UniProtKB-KW"/>
</dbReference>
<dbReference type="Pfam" id="PF00589">
    <property type="entry name" value="Phage_integrase"/>
    <property type="match status" value="1"/>
</dbReference>
<evidence type="ECO:0000256" key="2">
    <source>
        <dbReference type="ARBA" id="ARBA00022908"/>
    </source>
</evidence>
<proteinExistence type="inferred from homology"/>